<dbReference type="EMBL" id="BMMT01000017">
    <property type="protein sequence ID" value="GGJ00646.1"/>
    <property type="molecule type" value="Genomic_DNA"/>
</dbReference>
<dbReference type="Proteomes" id="UP000597989">
    <property type="component" value="Unassembled WGS sequence"/>
</dbReference>
<feature type="region of interest" description="Disordered" evidence="1">
    <location>
        <begin position="46"/>
        <end position="69"/>
    </location>
</feature>
<sequence length="69" mass="7014">MVGATGTSPDVAATATPVPPRPTTASAAASTIRFVLPIHMVRSSWLEPGSSAPARTSISAVRETALNPE</sequence>
<evidence type="ECO:0000313" key="2">
    <source>
        <dbReference type="EMBL" id="GGJ00646.1"/>
    </source>
</evidence>
<comment type="caution">
    <text evidence="2">The sequence shown here is derived from an EMBL/GenBank/DDBJ whole genome shotgun (WGS) entry which is preliminary data.</text>
</comment>
<protein>
    <submittedName>
        <fullName evidence="2">Uncharacterized protein</fullName>
    </submittedName>
</protein>
<accession>A0A917K5D6</accession>
<feature type="region of interest" description="Disordered" evidence="1">
    <location>
        <begin position="1"/>
        <end position="24"/>
    </location>
</feature>
<evidence type="ECO:0000256" key="1">
    <source>
        <dbReference type="SAM" id="MobiDB-lite"/>
    </source>
</evidence>
<feature type="compositionally biased region" description="Low complexity" evidence="1">
    <location>
        <begin position="7"/>
        <end position="16"/>
    </location>
</feature>
<proteinExistence type="predicted"/>
<reference evidence="2 3" key="1">
    <citation type="journal article" date="2014" name="Int. J. Syst. Evol. Microbiol.">
        <title>Complete genome sequence of Corynebacterium casei LMG S-19264T (=DSM 44701T), isolated from a smear-ripened cheese.</title>
        <authorList>
            <consortium name="US DOE Joint Genome Institute (JGI-PGF)"/>
            <person name="Walter F."/>
            <person name="Albersmeier A."/>
            <person name="Kalinowski J."/>
            <person name="Ruckert C."/>
        </authorList>
    </citation>
    <scope>NUCLEOTIDE SEQUENCE [LARGE SCALE GENOMIC DNA]</scope>
    <source>
        <strain evidence="2 3">CGMCC 4.7206</strain>
    </source>
</reference>
<gene>
    <name evidence="2" type="ORF">GCM10011581_42250</name>
</gene>
<dbReference type="AlphaFoldDB" id="A0A917K5D6"/>
<name>A0A917K5D6_9PSEU</name>
<organism evidence="2 3">
    <name type="scientific">Saccharopolyspora thermophila</name>
    <dbReference type="NCBI Taxonomy" id="89367"/>
    <lineage>
        <taxon>Bacteria</taxon>
        <taxon>Bacillati</taxon>
        <taxon>Actinomycetota</taxon>
        <taxon>Actinomycetes</taxon>
        <taxon>Pseudonocardiales</taxon>
        <taxon>Pseudonocardiaceae</taxon>
        <taxon>Saccharopolyspora</taxon>
    </lineage>
</organism>
<evidence type="ECO:0000313" key="3">
    <source>
        <dbReference type="Proteomes" id="UP000597989"/>
    </source>
</evidence>